<dbReference type="FunFam" id="3.30.740.10:FF:000005">
    <property type="entry name" value="Dynein light chain"/>
    <property type="match status" value="1"/>
</dbReference>
<evidence type="ECO:0000313" key="12">
    <source>
        <dbReference type="Proteomes" id="UP000466442"/>
    </source>
</evidence>
<dbReference type="GO" id="GO:0005868">
    <property type="term" value="C:cytoplasmic dynein complex"/>
    <property type="evidence" value="ECO:0007669"/>
    <property type="project" value="TreeGrafter"/>
</dbReference>
<keyword evidence="9" id="KW-0539">Nucleus</keyword>
<name>A0A6A4J2I6_APOLU</name>
<evidence type="ECO:0000256" key="8">
    <source>
        <dbReference type="ARBA" id="ARBA00023212"/>
    </source>
</evidence>
<gene>
    <name evidence="11" type="ORF">GE061_007621</name>
</gene>
<comment type="caution">
    <text evidence="11">The sequence shown here is derived from an EMBL/GenBank/DDBJ whole genome shotgun (WGS) entry which is preliminary data.</text>
</comment>
<proteinExistence type="inferred from homology"/>
<dbReference type="Proteomes" id="UP000466442">
    <property type="component" value="Unassembled WGS sequence"/>
</dbReference>
<keyword evidence="8 10" id="KW-0206">Cytoskeleton</keyword>
<evidence type="ECO:0000256" key="1">
    <source>
        <dbReference type="ARBA" id="ARBA00004123"/>
    </source>
</evidence>
<dbReference type="GO" id="GO:0015031">
    <property type="term" value="P:protein transport"/>
    <property type="evidence" value="ECO:0007669"/>
    <property type="project" value="UniProtKB-KW"/>
</dbReference>
<accession>A0A6A4J2I6</accession>
<protein>
    <recommendedName>
        <fullName evidence="10">Dynein light chain</fullName>
    </recommendedName>
</protein>
<evidence type="ECO:0000256" key="6">
    <source>
        <dbReference type="ARBA" id="ARBA00022816"/>
    </source>
</evidence>
<evidence type="ECO:0000256" key="5">
    <source>
        <dbReference type="ARBA" id="ARBA00022701"/>
    </source>
</evidence>
<keyword evidence="12" id="KW-1185">Reference proteome</keyword>
<dbReference type="PANTHER" id="PTHR11886">
    <property type="entry name" value="DYNEIN LIGHT CHAIN"/>
    <property type="match status" value="1"/>
</dbReference>
<evidence type="ECO:0000256" key="7">
    <source>
        <dbReference type="ARBA" id="ARBA00022927"/>
    </source>
</evidence>
<keyword evidence="6" id="KW-0509">mRNA transport</keyword>
<evidence type="ECO:0000256" key="3">
    <source>
        <dbReference type="ARBA" id="ARBA00022448"/>
    </source>
</evidence>
<dbReference type="InterPro" id="IPR037177">
    <property type="entry name" value="DLC_sf"/>
</dbReference>
<dbReference type="Pfam" id="PF01221">
    <property type="entry name" value="Dynein_light"/>
    <property type="match status" value="1"/>
</dbReference>
<keyword evidence="10" id="KW-0243">Dynein</keyword>
<evidence type="ECO:0000256" key="2">
    <source>
        <dbReference type="ARBA" id="ARBA00004245"/>
    </source>
</evidence>
<keyword evidence="5 10" id="KW-0493">Microtubule</keyword>
<dbReference type="AlphaFoldDB" id="A0A6A4J2I6"/>
<dbReference type="GO" id="GO:0045505">
    <property type="term" value="F:dynein intermediate chain binding"/>
    <property type="evidence" value="ECO:0007669"/>
    <property type="project" value="TreeGrafter"/>
</dbReference>
<keyword evidence="7" id="KW-0653">Protein transport</keyword>
<dbReference type="GO" id="GO:0007017">
    <property type="term" value="P:microtubule-based process"/>
    <property type="evidence" value="ECO:0007669"/>
    <property type="project" value="InterPro"/>
</dbReference>
<comment type="subcellular location">
    <subcellularLocation>
        <location evidence="2 10">Cytoplasm</location>
        <location evidence="2 10">Cytoskeleton</location>
    </subcellularLocation>
    <subcellularLocation>
        <location evidence="1">Nucleus</location>
    </subcellularLocation>
</comment>
<dbReference type="GO" id="GO:0005634">
    <property type="term" value="C:nucleus"/>
    <property type="evidence" value="ECO:0007669"/>
    <property type="project" value="UniProtKB-SubCell"/>
</dbReference>
<evidence type="ECO:0000256" key="10">
    <source>
        <dbReference type="RuleBase" id="RU365010"/>
    </source>
</evidence>
<dbReference type="SUPFAM" id="SSF54648">
    <property type="entry name" value="DLC"/>
    <property type="match status" value="1"/>
</dbReference>
<comment type="similarity">
    <text evidence="10">Belongs to the dynein light chain family.</text>
</comment>
<dbReference type="GO" id="GO:0051028">
    <property type="term" value="P:mRNA transport"/>
    <property type="evidence" value="ECO:0007669"/>
    <property type="project" value="UniProtKB-KW"/>
</dbReference>
<dbReference type="OrthoDB" id="10033309at2759"/>
<keyword evidence="3" id="KW-0813">Transport</keyword>
<dbReference type="PANTHER" id="PTHR11886:SF35">
    <property type="entry name" value="DYNEIN LIGHT CHAIN"/>
    <property type="match status" value="1"/>
</dbReference>
<dbReference type="InterPro" id="IPR001372">
    <property type="entry name" value="Dynein_light_chain_typ-1/2"/>
</dbReference>
<dbReference type="GO" id="GO:0005874">
    <property type="term" value="C:microtubule"/>
    <property type="evidence" value="ECO:0007669"/>
    <property type="project" value="UniProtKB-KW"/>
</dbReference>
<dbReference type="EMBL" id="WIXP02000015">
    <property type="protein sequence ID" value="KAF6199595.1"/>
    <property type="molecule type" value="Genomic_DNA"/>
</dbReference>
<dbReference type="Gene3D" id="3.30.740.10">
    <property type="entry name" value="Protein Inhibitor Of Neuronal Nitric Oxide Synthase"/>
    <property type="match status" value="1"/>
</dbReference>
<dbReference type="SMART" id="SM01375">
    <property type="entry name" value="Dynein_light"/>
    <property type="match status" value="1"/>
</dbReference>
<reference evidence="11" key="1">
    <citation type="journal article" date="2021" name="Mol. Ecol. Resour.">
        <title>Apolygus lucorum genome provides insights into omnivorousness and mesophyll feeding.</title>
        <authorList>
            <person name="Liu Y."/>
            <person name="Liu H."/>
            <person name="Wang H."/>
            <person name="Huang T."/>
            <person name="Liu B."/>
            <person name="Yang B."/>
            <person name="Yin L."/>
            <person name="Li B."/>
            <person name="Zhang Y."/>
            <person name="Zhang S."/>
            <person name="Jiang F."/>
            <person name="Zhang X."/>
            <person name="Ren Y."/>
            <person name="Wang B."/>
            <person name="Wang S."/>
            <person name="Lu Y."/>
            <person name="Wu K."/>
            <person name="Fan W."/>
            <person name="Wang G."/>
        </authorList>
    </citation>
    <scope>NUCLEOTIDE SEQUENCE</scope>
    <source>
        <strain evidence="11">12Hb</strain>
    </source>
</reference>
<keyword evidence="10" id="KW-0505">Motor protein</keyword>
<keyword evidence="4 10" id="KW-0963">Cytoplasm</keyword>
<organism evidence="11 12">
    <name type="scientific">Apolygus lucorum</name>
    <name type="common">Small green plant bug</name>
    <name type="synonym">Lygocoris lucorum</name>
    <dbReference type="NCBI Taxonomy" id="248454"/>
    <lineage>
        <taxon>Eukaryota</taxon>
        <taxon>Metazoa</taxon>
        <taxon>Ecdysozoa</taxon>
        <taxon>Arthropoda</taxon>
        <taxon>Hexapoda</taxon>
        <taxon>Insecta</taxon>
        <taxon>Pterygota</taxon>
        <taxon>Neoptera</taxon>
        <taxon>Paraneoptera</taxon>
        <taxon>Hemiptera</taxon>
        <taxon>Heteroptera</taxon>
        <taxon>Panheteroptera</taxon>
        <taxon>Cimicomorpha</taxon>
        <taxon>Miridae</taxon>
        <taxon>Mirini</taxon>
        <taxon>Apolygus</taxon>
    </lineage>
</organism>
<evidence type="ECO:0000313" key="11">
    <source>
        <dbReference type="EMBL" id="KAF6199595.1"/>
    </source>
</evidence>
<evidence type="ECO:0000256" key="4">
    <source>
        <dbReference type="ARBA" id="ARBA00022490"/>
    </source>
</evidence>
<sequence>MDISLNAEVPPELPPYDTKFYQERTPVVKFTDMTDRMKKEVIALTHKALAKFLEESEVAAYIKAGLDRKYAAGSWQVIIGRNVGLSCCYEIGKFIYFYIGQQGFIVYRTGAI</sequence>
<evidence type="ECO:0000256" key="9">
    <source>
        <dbReference type="ARBA" id="ARBA00023242"/>
    </source>
</evidence>